<sequence>MEALDLARWQFGVTTVYHFIFVPLTIGLSLLVAIMQTLAHRAKDPVRKDAWTRMTKFFGSMLIVNFGIGIATGIVQEFQFGLNWSEYARYVGDVFGAPLALEGLAAFFLESVFLGLWIFGWGKMSERVHLATIWAVALGSTLSAYFIIAANSFMQHPVGALLNPESGRAELDASQGSILSVLTNITALAAFPHVIAGAWLVAGAFLVGVASWHMVRHHNQAREAGLETEDGQVHHSMARDMYRPTVRFGVVFMLIAGVLLVITGDFQAKIMFEQQPMKMASAEALCETQESAPFSILTVGGPDAFSEDCDGVTHLIEIPYVTSVLATYDPNAELQGVDDLNAQYKEQFGETAPDIHGNEVAVDYRPNLFVTYWSFRLMIGLAAFSAILALWALWITRGKGEAARTSGSKAFQWFAVLSIPMPFLANSAGWVFTEIGRQPWVVHPNPLDPTVRLMTMQGVSNHPSWIVVTSLTAFTLVYGILAVAWFHMMRKAALKGVAIPERDPGTDEFDTPTLSFDY</sequence>
<feature type="transmembrane region" description="Helical" evidence="12">
    <location>
        <begin position="464"/>
        <end position="486"/>
    </location>
</feature>
<keyword evidence="6 12" id="KW-0812">Transmembrane</keyword>
<evidence type="ECO:0000256" key="2">
    <source>
        <dbReference type="ARBA" id="ARBA00009819"/>
    </source>
</evidence>
<keyword evidence="5 12" id="KW-0349">Heme</keyword>
<evidence type="ECO:0000256" key="10">
    <source>
        <dbReference type="ARBA" id="ARBA00023004"/>
    </source>
</evidence>
<comment type="similarity">
    <text evidence="2 12">Belongs to the cytochrome ubiquinol oxidase subunit 1 family.</text>
</comment>
<dbReference type="InterPro" id="IPR002585">
    <property type="entry name" value="Cyt-d_ubiquinol_oxidase_su_1"/>
</dbReference>
<evidence type="ECO:0000256" key="6">
    <source>
        <dbReference type="ARBA" id="ARBA00022692"/>
    </source>
</evidence>
<name>A0A9D2RP65_9MICO</name>
<keyword evidence="3 12" id="KW-0813">Transport</keyword>
<proteinExistence type="inferred from homology"/>
<accession>A0A9D2RP65</accession>
<evidence type="ECO:0000256" key="7">
    <source>
        <dbReference type="ARBA" id="ARBA00022723"/>
    </source>
</evidence>
<dbReference type="EMBL" id="DWZH01000087">
    <property type="protein sequence ID" value="HJB11029.1"/>
    <property type="molecule type" value="Genomic_DNA"/>
</dbReference>
<evidence type="ECO:0000256" key="9">
    <source>
        <dbReference type="ARBA" id="ARBA00022989"/>
    </source>
</evidence>
<keyword evidence="11 12" id="KW-0472">Membrane</keyword>
<dbReference type="GO" id="GO:0019646">
    <property type="term" value="P:aerobic electron transport chain"/>
    <property type="evidence" value="ECO:0007669"/>
    <property type="project" value="InterPro"/>
</dbReference>
<feature type="transmembrane region" description="Helical" evidence="12">
    <location>
        <begin position="131"/>
        <end position="154"/>
    </location>
</feature>
<feature type="transmembrane region" description="Helical" evidence="12">
    <location>
        <begin position="413"/>
        <end position="432"/>
    </location>
</feature>
<keyword evidence="8 12" id="KW-0249">Electron transport</keyword>
<dbReference type="AlphaFoldDB" id="A0A9D2RP65"/>
<gene>
    <name evidence="13" type="ORF">H9786_10965</name>
</gene>
<dbReference type="GO" id="GO:0005886">
    <property type="term" value="C:plasma membrane"/>
    <property type="evidence" value="ECO:0007669"/>
    <property type="project" value="UniProtKB-SubCell"/>
</dbReference>
<keyword evidence="7 12" id="KW-0479">Metal-binding</keyword>
<dbReference type="GO" id="GO:0009055">
    <property type="term" value="F:electron transfer activity"/>
    <property type="evidence" value="ECO:0007669"/>
    <property type="project" value="UniProtKB-UniRule"/>
</dbReference>
<keyword evidence="4 12" id="KW-1003">Cell membrane</keyword>
<reference evidence="13" key="1">
    <citation type="journal article" date="2021" name="PeerJ">
        <title>Extensive microbial diversity within the chicken gut microbiome revealed by metagenomics and culture.</title>
        <authorList>
            <person name="Gilroy R."/>
            <person name="Ravi A."/>
            <person name="Getino M."/>
            <person name="Pursley I."/>
            <person name="Horton D.L."/>
            <person name="Alikhan N.F."/>
            <person name="Baker D."/>
            <person name="Gharbi K."/>
            <person name="Hall N."/>
            <person name="Watson M."/>
            <person name="Adriaenssens E.M."/>
            <person name="Foster-Nyarko E."/>
            <person name="Jarju S."/>
            <person name="Secka A."/>
            <person name="Antonio M."/>
            <person name="Oren A."/>
            <person name="Chaudhuri R.R."/>
            <person name="La Ragione R."/>
            <person name="Hildebrand F."/>
            <person name="Pallen M.J."/>
        </authorList>
    </citation>
    <scope>NUCLEOTIDE SEQUENCE</scope>
    <source>
        <strain evidence="13">ChiHjej13B12-24818</strain>
    </source>
</reference>
<feature type="transmembrane region" description="Helical" evidence="12">
    <location>
        <begin position="373"/>
        <end position="393"/>
    </location>
</feature>
<dbReference type="GO" id="GO:0016682">
    <property type="term" value="F:oxidoreductase activity, acting on diphenols and related substances as donors, oxygen as acceptor"/>
    <property type="evidence" value="ECO:0007669"/>
    <property type="project" value="TreeGrafter"/>
</dbReference>
<comment type="caution">
    <text evidence="13">The sequence shown here is derived from an EMBL/GenBank/DDBJ whole genome shotgun (WGS) entry which is preliminary data.</text>
</comment>
<dbReference type="Proteomes" id="UP000823823">
    <property type="component" value="Unassembled WGS sequence"/>
</dbReference>
<evidence type="ECO:0000256" key="8">
    <source>
        <dbReference type="ARBA" id="ARBA00022982"/>
    </source>
</evidence>
<dbReference type="GO" id="GO:0070069">
    <property type="term" value="C:cytochrome complex"/>
    <property type="evidence" value="ECO:0007669"/>
    <property type="project" value="UniProtKB-UniRule"/>
</dbReference>
<dbReference type="GO" id="GO:0020037">
    <property type="term" value="F:heme binding"/>
    <property type="evidence" value="ECO:0007669"/>
    <property type="project" value="TreeGrafter"/>
</dbReference>
<feature type="transmembrane region" description="Helical" evidence="12">
    <location>
        <begin position="190"/>
        <end position="212"/>
    </location>
</feature>
<evidence type="ECO:0000313" key="13">
    <source>
        <dbReference type="EMBL" id="HJB11029.1"/>
    </source>
</evidence>
<dbReference type="PANTHER" id="PTHR30365">
    <property type="entry name" value="CYTOCHROME D UBIQUINOL OXIDASE"/>
    <property type="match status" value="1"/>
</dbReference>
<reference evidence="13" key="2">
    <citation type="submission" date="2021-04" db="EMBL/GenBank/DDBJ databases">
        <authorList>
            <person name="Gilroy R."/>
        </authorList>
    </citation>
    <scope>NUCLEOTIDE SEQUENCE</scope>
    <source>
        <strain evidence="13">ChiHjej13B12-24818</strain>
    </source>
</reference>
<comment type="subcellular location">
    <subcellularLocation>
        <location evidence="1">Cell membrane</location>
        <topology evidence="1">Multi-pass membrane protein</topology>
    </subcellularLocation>
</comment>
<evidence type="ECO:0000256" key="1">
    <source>
        <dbReference type="ARBA" id="ARBA00004651"/>
    </source>
</evidence>
<dbReference type="Pfam" id="PF01654">
    <property type="entry name" value="Cyt_bd_oxida_I"/>
    <property type="match status" value="1"/>
</dbReference>
<dbReference type="GO" id="GO:0046872">
    <property type="term" value="F:metal ion binding"/>
    <property type="evidence" value="ECO:0007669"/>
    <property type="project" value="UniProtKB-UniRule"/>
</dbReference>
<evidence type="ECO:0000256" key="5">
    <source>
        <dbReference type="ARBA" id="ARBA00022617"/>
    </source>
</evidence>
<dbReference type="PANTHER" id="PTHR30365:SF15">
    <property type="entry name" value="CYTOCHROME BD UBIQUINOL OXIDASE SUBUNIT 1"/>
    <property type="match status" value="1"/>
</dbReference>
<protein>
    <submittedName>
        <fullName evidence="13">Cytochrome ubiquinol oxidase subunit I</fullName>
    </submittedName>
</protein>
<feature type="transmembrane region" description="Helical" evidence="12">
    <location>
        <begin position="57"/>
        <end position="75"/>
    </location>
</feature>
<evidence type="ECO:0000256" key="4">
    <source>
        <dbReference type="ARBA" id="ARBA00022475"/>
    </source>
</evidence>
<dbReference type="PIRSF" id="PIRSF006446">
    <property type="entry name" value="Cyt_quinol_oxidase_1"/>
    <property type="match status" value="1"/>
</dbReference>
<feature type="transmembrane region" description="Helical" evidence="12">
    <location>
        <begin position="16"/>
        <end position="36"/>
    </location>
</feature>
<keyword evidence="10 12" id="KW-0408">Iron</keyword>
<organism evidence="13 14">
    <name type="scientific">Candidatus Brachybacterium merdavium</name>
    <dbReference type="NCBI Taxonomy" id="2838513"/>
    <lineage>
        <taxon>Bacteria</taxon>
        <taxon>Bacillati</taxon>
        <taxon>Actinomycetota</taxon>
        <taxon>Actinomycetes</taxon>
        <taxon>Micrococcales</taxon>
        <taxon>Dermabacteraceae</taxon>
        <taxon>Brachybacterium</taxon>
    </lineage>
</organism>
<evidence type="ECO:0000313" key="14">
    <source>
        <dbReference type="Proteomes" id="UP000823823"/>
    </source>
</evidence>
<evidence type="ECO:0000256" key="11">
    <source>
        <dbReference type="ARBA" id="ARBA00023136"/>
    </source>
</evidence>
<feature type="transmembrane region" description="Helical" evidence="12">
    <location>
        <begin position="95"/>
        <end position="119"/>
    </location>
</feature>
<keyword evidence="9 12" id="KW-1133">Transmembrane helix</keyword>
<evidence type="ECO:0000256" key="12">
    <source>
        <dbReference type="PIRNR" id="PIRNR006446"/>
    </source>
</evidence>
<feature type="transmembrane region" description="Helical" evidence="12">
    <location>
        <begin position="245"/>
        <end position="263"/>
    </location>
</feature>
<evidence type="ECO:0000256" key="3">
    <source>
        <dbReference type="ARBA" id="ARBA00022448"/>
    </source>
</evidence>